<dbReference type="InterPro" id="IPR004810">
    <property type="entry name" value="PurU"/>
</dbReference>
<dbReference type="Pfam" id="PF00551">
    <property type="entry name" value="Formyl_trans_N"/>
    <property type="match status" value="1"/>
</dbReference>
<accession>A0ABU2G1J1</accession>
<dbReference type="PANTHER" id="PTHR42706">
    <property type="entry name" value="FORMYLTETRAHYDROFOLATE DEFORMYLASE"/>
    <property type="match status" value="1"/>
</dbReference>
<keyword evidence="6" id="KW-1185">Reference proteome</keyword>
<evidence type="ECO:0000259" key="4">
    <source>
        <dbReference type="PROSITE" id="PS51671"/>
    </source>
</evidence>
<feature type="domain" description="ACT" evidence="4">
    <location>
        <begin position="6"/>
        <end position="80"/>
    </location>
</feature>
<dbReference type="EMBL" id="JAMQOQ010000002">
    <property type="protein sequence ID" value="MDS0294114.1"/>
    <property type="molecule type" value="Genomic_DNA"/>
</dbReference>
<reference evidence="5 6" key="1">
    <citation type="submission" date="2022-06" db="EMBL/GenBank/DDBJ databases">
        <title>Halogeometricum sp. a new haloarchaeum isolate from saline soil.</title>
        <authorList>
            <person name="Strakova D."/>
            <person name="Galisteo C."/>
            <person name="Sanchez-Porro C."/>
            <person name="Ventosa A."/>
        </authorList>
    </citation>
    <scope>NUCLEOTIDE SEQUENCE [LARGE SCALE GENOMIC DNA]</scope>
    <source>
        <strain evidence="6">S3BR25-2</strain>
    </source>
</reference>
<dbReference type="SUPFAM" id="SSF53328">
    <property type="entry name" value="Formyltransferase"/>
    <property type="match status" value="1"/>
</dbReference>
<dbReference type="Gene3D" id="3.40.50.170">
    <property type="entry name" value="Formyl transferase, N-terminal domain"/>
    <property type="match status" value="1"/>
</dbReference>
<dbReference type="InterPro" id="IPR036477">
    <property type="entry name" value="Formyl_transf_N_sf"/>
</dbReference>
<evidence type="ECO:0000256" key="1">
    <source>
        <dbReference type="ARBA" id="ARBA00022563"/>
    </source>
</evidence>
<dbReference type="PRINTS" id="PR01575">
    <property type="entry name" value="FFH4HYDRLASE"/>
</dbReference>
<evidence type="ECO:0000313" key="6">
    <source>
        <dbReference type="Proteomes" id="UP001254813"/>
    </source>
</evidence>
<dbReference type="PANTHER" id="PTHR42706:SF1">
    <property type="entry name" value="FORMYLTETRAHYDROFOLATE DEFORMYLASE 2, MITOCHONDRIAL"/>
    <property type="match status" value="1"/>
</dbReference>
<dbReference type="SUPFAM" id="SSF55021">
    <property type="entry name" value="ACT-like"/>
    <property type="match status" value="1"/>
</dbReference>
<keyword evidence="1" id="KW-0554">One-carbon metabolism</keyword>
<organism evidence="5 6">
    <name type="scientific">Halogeometricum luteum</name>
    <dbReference type="NCBI Taxonomy" id="2950537"/>
    <lineage>
        <taxon>Archaea</taxon>
        <taxon>Methanobacteriati</taxon>
        <taxon>Methanobacteriota</taxon>
        <taxon>Stenosarchaea group</taxon>
        <taxon>Halobacteria</taxon>
        <taxon>Halobacteriales</taxon>
        <taxon>Haloferacaceae</taxon>
        <taxon>Halogeometricum</taxon>
    </lineage>
</organism>
<protein>
    <submittedName>
        <fullName evidence="5">Formyltetrahydrofolate deformylase</fullName>
        <ecNumber evidence="5">3.5.1.10</ecNumber>
    </submittedName>
</protein>
<dbReference type="InterPro" id="IPR002376">
    <property type="entry name" value="Formyl_transf_N"/>
</dbReference>
<dbReference type="Proteomes" id="UP001254813">
    <property type="component" value="Unassembled WGS sequence"/>
</dbReference>
<evidence type="ECO:0000313" key="5">
    <source>
        <dbReference type="EMBL" id="MDS0294114.1"/>
    </source>
</evidence>
<evidence type="ECO:0000256" key="2">
    <source>
        <dbReference type="ARBA" id="ARBA00022801"/>
    </source>
</evidence>
<comment type="caution">
    <text evidence="5">The sequence shown here is derived from an EMBL/GenBank/DDBJ whole genome shotgun (WGS) entry which is preliminary data.</text>
</comment>
<dbReference type="InterPro" id="IPR045865">
    <property type="entry name" value="ACT-like_dom_sf"/>
</dbReference>
<dbReference type="InterPro" id="IPR002912">
    <property type="entry name" value="ACT_dom"/>
</dbReference>
<dbReference type="PROSITE" id="PS51671">
    <property type="entry name" value="ACT"/>
    <property type="match status" value="1"/>
</dbReference>
<keyword evidence="2 5" id="KW-0378">Hydrolase</keyword>
<proteinExistence type="predicted"/>
<evidence type="ECO:0000256" key="3">
    <source>
        <dbReference type="SAM" id="MobiDB-lite"/>
    </source>
</evidence>
<gene>
    <name evidence="5" type="ORF">NDI79_08010</name>
</gene>
<dbReference type="Pfam" id="PF13740">
    <property type="entry name" value="ACT_6"/>
    <property type="match status" value="1"/>
</dbReference>
<name>A0ABU2G1J1_9EURY</name>
<dbReference type="Gene3D" id="3.30.70.260">
    <property type="match status" value="1"/>
</dbReference>
<sequence length="343" mass="37206">MTELTEITVIGGDKTGLIANFTTLLFERGINVEDLDQAVRDGVFRMTLNADTSGMVCTKDTLREALHDLGDDLGVDVQVRFPSDRGTKQIAVLATRESHCLEALFEAWANDDLDAEISVVIANRSDLRPLAEHYDVPFHDVGDEKGSPDEDELVERLDQYDADLVVLARYMRILGPNVVFRYEDRIINIHPSLLPAFPGAAAYRQAKEEGVRIAGVTAHYVTTDLDQGPIITQRAFDVPDDASIEEIKSLGQPLEADALLEAVNLHLDNAVSVHRGRTSLREDADAPAYQLGATDEAVAANPDRPVDGLARALDGTDGGTDGDAGDDGEEADEAETTPEPSDD</sequence>
<dbReference type="EC" id="3.5.1.10" evidence="5"/>
<dbReference type="RefSeq" id="WP_310927959.1">
    <property type="nucleotide sequence ID" value="NZ_JAMQOQ010000002.1"/>
</dbReference>
<dbReference type="NCBIfam" id="NF004684">
    <property type="entry name" value="PRK06027.1"/>
    <property type="match status" value="1"/>
</dbReference>
<feature type="compositionally biased region" description="Acidic residues" evidence="3">
    <location>
        <begin position="323"/>
        <end position="343"/>
    </location>
</feature>
<feature type="region of interest" description="Disordered" evidence="3">
    <location>
        <begin position="297"/>
        <end position="343"/>
    </location>
</feature>
<dbReference type="GO" id="GO:0008864">
    <property type="term" value="F:formyltetrahydrofolate deformylase activity"/>
    <property type="evidence" value="ECO:0007669"/>
    <property type="project" value="UniProtKB-EC"/>
</dbReference>